<dbReference type="AlphaFoldDB" id="A0A8J5QTA3"/>
<accession>A0A8J5QTA3</accession>
<organism evidence="1 2">
    <name type="scientific">Cotesia typhae</name>
    <dbReference type="NCBI Taxonomy" id="2053667"/>
    <lineage>
        <taxon>Eukaryota</taxon>
        <taxon>Metazoa</taxon>
        <taxon>Ecdysozoa</taxon>
        <taxon>Arthropoda</taxon>
        <taxon>Hexapoda</taxon>
        <taxon>Insecta</taxon>
        <taxon>Pterygota</taxon>
        <taxon>Neoptera</taxon>
        <taxon>Endopterygota</taxon>
        <taxon>Hymenoptera</taxon>
        <taxon>Apocrita</taxon>
        <taxon>Ichneumonoidea</taxon>
        <taxon>Braconidae</taxon>
        <taxon>Microgastrinae</taxon>
        <taxon>Cotesia</taxon>
    </lineage>
</organism>
<dbReference type="Proteomes" id="UP000729913">
    <property type="component" value="Unassembled WGS sequence"/>
</dbReference>
<proteinExistence type="predicted"/>
<protein>
    <submittedName>
        <fullName evidence="1">Uncharacterized protein</fullName>
    </submittedName>
</protein>
<gene>
    <name evidence="1" type="ORF">G9C98_006558</name>
</gene>
<reference evidence="1" key="2">
    <citation type="submission" date="2021-04" db="EMBL/GenBank/DDBJ databases">
        <title>Genome-wide patterns of bracovirus chromosomal integration into multiple host tissues during parasitism.</title>
        <authorList>
            <person name="Chebbi M.A.C."/>
        </authorList>
    </citation>
    <scope>NUCLEOTIDE SEQUENCE</scope>
    <source>
        <tissue evidence="1">Whole body</tissue>
    </source>
</reference>
<dbReference type="EMBL" id="JAAOIC020000044">
    <property type="protein sequence ID" value="KAG8038231.1"/>
    <property type="molecule type" value="Genomic_DNA"/>
</dbReference>
<evidence type="ECO:0000313" key="2">
    <source>
        <dbReference type="Proteomes" id="UP000729913"/>
    </source>
</evidence>
<keyword evidence="2" id="KW-1185">Reference proteome</keyword>
<reference evidence="1" key="1">
    <citation type="submission" date="2020-03" db="EMBL/GenBank/DDBJ databases">
        <authorList>
            <person name="Chebbi M.A."/>
            <person name="Drezen J.M."/>
        </authorList>
    </citation>
    <scope>NUCLEOTIDE SEQUENCE</scope>
    <source>
        <tissue evidence="1">Whole body</tissue>
    </source>
</reference>
<sequence length="139" mass="15855">MSLELGYDRRKGNERVGVEQQQKRYSHVMGVCRVQALPWSARFRELVIQRIGPCETSHIVASCDNFQCKELDGVRGVINYRQQRYSAVQMIVDTFINLRKRIIKVNIKMGVLIASTKIAELVLEYGSVLSVVGIDLINK</sequence>
<comment type="caution">
    <text evidence="1">The sequence shown here is derived from an EMBL/GenBank/DDBJ whole genome shotgun (WGS) entry which is preliminary data.</text>
</comment>
<evidence type="ECO:0000313" key="1">
    <source>
        <dbReference type="EMBL" id="KAG8038231.1"/>
    </source>
</evidence>
<name>A0A8J5QTA3_9HYME</name>